<proteinExistence type="predicted"/>
<dbReference type="SUPFAM" id="SSF57667">
    <property type="entry name" value="beta-beta-alpha zinc fingers"/>
    <property type="match status" value="2"/>
</dbReference>
<dbReference type="GeneID" id="116413158"/>
<evidence type="ECO:0000313" key="8">
    <source>
        <dbReference type="RefSeq" id="XP_031766474.2"/>
    </source>
</evidence>
<keyword evidence="7" id="KW-1185">Reference proteome</keyword>
<evidence type="ECO:0000256" key="2">
    <source>
        <dbReference type="ARBA" id="ARBA00022737"/>
    </source>
</evidence>
<dbReference type="RefSeq" id="XP_031766474.2">
    <property type="nucleotide sequence ID" value="XM_031910614.2"/>
</dbReference>
<feature type="domain" description="C2H2-type" evidence="6">
    <location>
        <begin position="56"/>
        <end position="83"/>
    </location>
</feature>
<keyword evidence="1" id="KW-0479">Metal-binding</keyword>
<dbReference type="Proteomes" id="UP001652740">
    <property type="component" value="Unplaced"/>
</dbReference>
<evidence type="ECO:0000256" key="4">
    <source>
        <dbReference type="ARBA" id="ARBA00022833"/>
    </source>
</evidence>
<dbReference type="AlphaFoldDB" id="A0A6J3C654"/>
<gene>
    <name evidence="8" type="primary">LOC116413158</name>
</gene>
<dbReference type="KEGG" id="gmw:116413158"/>
<sequence>MVLQISSNNDAKKSYKRHIKVTGSSTENEKIMLRETLNTILENSTAMPFRRYGNKYRCFYCNTSFSEATNLRDHTAEHENVNKSKCVKKNVTQLLVKLDIIGLQCKICYQSINEFDDLISHLGEHNMILNKSVLQYIICFKLSDGDIKCLFCNETFAFFGPLLLHTHRKHKCREFICETCGIGFGSKGAVDRHSQSVHPTSTYQCRYCEKKFFAVHRRDNHEKRIHNVHERKCHICGDVLGSIYKKDTHLAIAHNIWSSEFKCDICPKKFRYKHLLLSHNRRIHLKEKKIVCDVCGDRFFDHRLLKLHMARHSDLKPFECGTCQKRFPRKCGLVIHTRIHTNDRRYKCKLCEKAFVQFASLKLHTKTHHNSNSNYVNKKK</sequence>
<feature type="domain" description="C2H2-type" evidence="6">
    <location>
        <begin position="290"/>
        <end position="317"/>
    </location>
</feature>
<dbReference type="GO" id="GO:0008270">
    <property type="term" value="F:zinc ion binding"/>
    <property type="evidence" value="ECO:0007669"/>
    <property type="project" value="UniProtKB-KW"/>
</dbReference>
<evidence type="ECO:0000256" key="1">
    <source>
        <dbReference type="ARBA" id="ARBA00022723"/>
    </source>
</evidence>
<dbReference type="PROSITE" id="PS50157">
    <property type="entry name" value="ZINC_FINGER_C2H2_2"/>
    <property type="match status" value="7"/>
</dbReference>
<keyword evidence="3 5" id="KW-0863">Zinc-finger</keyword>
<protein>
    <submittedName>
        <fullName evidence="8">Zinc finger protein 667-like</fullName>
    </submittedName>
</protein>
<evidence type="ECO:0000256" key="3">
    <source>
        <dbReference type="ARBA" id="ARBA00022771"/>
    </source>
</evidence>
<feature type="domain" description="C2H2-type" evidence="6">
    <location>
        <begin position="261"/>
        <end position="289"/>
    </location>
</feature>
<keyword evidence="4" id="KW-0862">Zinc</keyword>
<dbReference type="FunCoup" id="A0A6J3C654">
    <property type="interactions" value="182"/>
</dbReference>
<dbReference type="PANTHER" id="PTHR24379:SF127">
    <property type="entry name" value="BLOODY FINGERS-RELATED"/>
    <property type="match status" value="1"/>
</dbReference>
<feature type="domain" description="C2H2-type" evidence="6">
    <location>
        <begin position="346"/>
        <end position="373"/>
    </location>
</feature>
<feature type="domain" description="C2H2-type" evidence="6">
    <location>
        <begin position="318"/>
        <end position="345"/>
    </location>
</feature>
<dbReference type="Pfam" id="PF00096">
    <property type="entry name" value="zf-C2H2"/>
    <property type="match status" value="4"/>
</dbReference>
<evidence type="ECO:0000259" key="6">
    <source>
        <dbReference type="PROSITE" id="PS50157"/>
    </source>
</evidence>
<dbReference type="PANTHER" id="PTHR24379">
    <property type="entry name" value="KRAB AND ZINC FINGER DOMAIN-CONTAINING"/>
    <property type="match status" value="1"/>
</dbReference>
<evidence type="ECO:0000256" key="5">
    <source>
        <dbReference type="PROSITE-ProRule" id="PRU00042"/>
    </source>
</evidence>
<dbReference type="Gene3D" id="3.30.160.60">
    <property type="entry name" value="Classic Zinc Finger"/>
    <property type="match status" value="6"/>
</dbReference>
<dbReference type="SMART" id="SM00355">
    <property type="entry name" value="ZnF_C2H2"/>
    <property type="match status" value="10"/>
</dbReference>
<dbReference type="InterPro" id="IPR036236">
    <property type="entry name" value="Znf_C2H2_sf"/>
</dbReference>
<dbReference type="PROSITE" id="PS00028">
    <property type="entry name" value="ZINC_FINGER_C2H2_1"/>
    <property type="match status" value="8"/>
</dbReference>
<reference evidence="8" key="1">
    <citation type="submission" date="2025-08" db="UniProtKB">
        <authorList>
            <consortium name="RefSeq"/>
        </authorList>
    </citation>
    <scope>IDENTIFICATION</scope>
    <source>
        <tissue evidence="8">Whole larvae</tissue>
    </source>
</reference>
<accession>A0A6J3C654</accession>
<dbReference type="InParanoid" id="A0A6J3C654"/>
<dbReference type="InterPro" id="IPR013087">
    <property type="entry name" value="Znf_C2H2_type"/>
</dbReference>
<feature type="domain" description="C2H2-type" evidence="6">
    <location>
        <begin position="175"/>
        <end position="198"/>
    </location>
</feature>
<feature type="domain" description="C2H2-type" evidence="6">
    <location>
        <begin position="203"/>
        <end position="231"/>
    </location>
</feature>
<name>A0A6J3C654_GALME</name>
<evidence type="ECO:0000313" key="7">
    <source>
        <dbReference type="Proteomes" id="UP001652740"/>
    </source>
</evidence>
<organism evidence="7 8">
    <name type="scientific">Galleria mellonella</name>
    <name type="common">Greater wax moth</name>
    <dbReference type="NCBI Taxonomy" id="7137"/>
    <lineage>
        <taxon>Eukaryota</taxon>
        <taxon>Metazoa</taxon>
        <taxon>Ecdysozoa</taxon>
        <taxon>Arthropoda</taxon>
        <taxon>Hexapoda</taxon>
        <taxon>Insecta</taxon>
        <taxon>Pterygota</taxon>
        <taxon>Neoptera</taxon>
        <taxon>Endopterygota</taxon>
        <taxon>Lepidoptera</taxon>
        <taxon>Glossata</taxon>
        <taxon>Ditrysia</taxon>
        <taxon>Pyraloidea</taxon>
        <taxon>Pyralidae</taxon>
        <taxon>Galleriinae</taxon>
        <taxon>Galleria</taxon>
    </lineage>
</organism>
<keyword evidence="2" id="KW-0677">Repeat</keyword>